<protein>
    <submittedName>
        <fullName evidence="1">Capsular biosynthesis protein CpsH</fullName>
    </submittedName>
</protein>
<evidence type="ECO:0000313" key="2">
    <source>
        <dbReference type="Proteomes" id="UP000189067"/>
    </source>
</evidence>
<proteinExistence type="predicted"/>
<sequence length="343" mass="38992">MSIQKQLNAFKGKRVLLLAPKFFHYIGEILDAMKDAGIDCDFLDERPLPGFTGKAIARYVPVVNERKVRENIRQRLSENHYDYLLVIKGESLSTKLLSDFKQANPGAKTVLFLWDSVANSKHAKAFFPDFDSVYTFDANDAAKYKIEFLPLFVGSQFDPRLTATDQQPNIDLAFIGTVHSNRSELLNVIEELAHEEALSFYDFRYVQSKLIYAVRYMQDSAFRKSPEGTIHFDKIAASEMLKVLRQTRIIVDVTHPKQTGLTGRVIEGLSMGRKVLTTNSKVLDYSFINQENVQIFDEHLAHLDKDFITSPYVGNPLTVYHNFSVYNWLGTVLSGSPYAPVSD</sequence>
<dbReference type="RefSeq" id="WP_005685355.1">
    <property type="nucleotide sequence ID" value="NZ_BSWG01000006.1"/>
</dbReference>
<evidence type="ECO:0000313" key="1">
    <source>
        <dbReference type="EMBL" id="ONN75995.1"/>
    </source>
</evidence>
<accession>A0A5P5Z8M8</accession>
<dbReference type="EMBL" id="MTJY01000007">
    <property type="protein sequence ID" value="ONN75995.1"/>
    <property type="molecule type" value="Genomic_DNA"/>
</dbReference>
<reference evidence="1 2" key="1">
    <citation type="submission" date="2017-01" db="EMBL/GenBank/DDBJ databases">
        <title>In silico prediction, in vitro antibacterial spectrum and physicochemical properties of a putative bacteriocin produced by Lactobacillus rhamnosus strain L156.4.</title>
        <authorList>
            <person name="Silveira A.M."/>
            <person name="Monteiro A.S."/>
            <person name="Santos V.L."/>
            <person name="Nicoli J.R."/>
            <person name="Azevedo V."/>
            <person name="Soares S.C."/>
            <person name="Castro-Oliveira L."/>
            <person name="Dias-Souza M.V."/>
            <person name="Nardi R.M."/>
        </authorList>
    </citation>
    <scope>NUCLEOTIDE SEQUENCE [LARGE SCALE GENOMIC DNA]</scope>
    <source>
        <strain evidence="1 2">L156.4</strain>
    </source>
</reference>
<organism evidence="1 2">
    <name type="scientific">Lacticaseibacillus rhamnosus</name>
    <name type="common">Lactobacillus rhamnosus</name>
    <dbReference type="NCBI Taxonomy" id="47715"/>
    <lineage>
        <taxon>Bacteria</taxon>
        <taxon>Bacillati</taxon>
        <taxon>Bacillota</taxon>
        <taxon>Bacilli</taxon>
        <taxon>Lactobacillales</taxon>
        <taxon>Lactobacillaceae</taxon>
        <taxon>Lacticaseibacillus</taxon>
    </lineage>
</organism>
<dbReference type="AlphaFoldDB" id="A0A5P5Z8M8"/>
<gene>
    <name evidence="1" type="ORF">BWR10_01385</name>
</gene>
<dbReference type="Proteomes" id="UP000189067">
    <property type="component" value="Unassembled WGS sequence"/>
</dbReference>
<comment type="caution">
    <text evidence="1">The sequence shown here is derived from an EMBL/GenBank/DDBJ whole genome shotgun (WGS) entry which is preliminary data.</text>
</comment>
<name>A0A5P5Z8M8_LACRH</name>